<dbReference type="Proteomes" id="UP000294854">
    <property type="component" value="Unassembled WGS sequence"/>
</dbReference>
<dbReference type="Gene3D" id="1.10.10.10">
    <property type="entry name" value="Winged helix-like DNA-binding domain superfamily/Winged helix DNA-binding domain"/>
    <property type="match status" value="1"/>
</dbReference>
<dbReference type="SUPFAM" id="SSF48295">
    <property type="entry name" value="TrpR-like"/>
    <property type="match status" value="1"/>
</dbReference>
<dbReference type="InterPro" id="IPR055247">
    <property type="entry name" value="InsJ-like_HTH"/>
</dbReference>
<dbReference type="GO" id="GO:0043565">
    <property type="term" value="F:sequence-specific DNA binding"/>
    <property type="evidence" value="ECO:0007669"/>
    <property type="project" value="InterPro"/>
</dbReference>
<dbReference type="InterPro" id="IPR036388">
    <property type="entry name" value="WH-like_DNA-bd_sf"/>
</dbReference>
<feature type="non-terminal residue" evidence="2">
    <location>
        <position position="1"/>
    </location>
</feature>
<dbReference type="EMBL" id="PUFO01000083">
    <property type="protein sequence ID" value="TDG73891.1"/>
    <property type="molecule type" value="Genomic_DNA"/>
</dbReference>
<keyword evidence="3" id="KW-1185">Reference proteome</keyword>
<protein>
    <recommendedName>
        <fullName evidence="1">Insertion element IS150 protein InsJ-like helix-turn-helix domain-containing protein</fullName>
    </recommendedName>
</protein>
<gene>
    <name evidence="2" type="ORF">C5L31_001883</name>
</gene>
<evidence type="ECO:0000259" key="1">
    <source>
        <dbReference type="Pfam" id="PF13518"/>
    </source>
</evidence>
<name>A0A4R5NHK9_9LACO</name>
<accession>A0A4R5NHK9</accession>
<dbReference type="InterPro" id="IPR010921">
    <property type="entry name" value="Trp_repressor/repl_initiator"/>
</dbReference>
<comment type="caution">
    <text evidence="2">The sequence shown here is derived from an EMBL/GenBank/DDBJ whole genome shotgun (WGS) entry which is preliminary data.</text>
</comment>
<feature type="domain" description="Insertion element IS150 protein InsJ-like helix-turn-helix" evidence="1">
    <location>
        <begin position="25"/>
        <end position="74"/>
    </location>
</feature>
<dbReference type="AlphaFoldDB" id="A0A4R5NHK9"/>
<organism evidence="2 3">
    <name type="scientific">Secundilactobacillus malefermentans</name>
    <dbReference type="NCBI Taxonomy" id="176292"/>
    <lineage>
        <taxon>Bacteria</taxon>
        <taxon>Bacillati</taxon>
        <taxon>Bacillota</taxon>
        <taxon>Bacilli</taxon>
        <taxon>Lactobacillales</taxon>
        <taxon>Lactobacillaceae</taxon>
        <taxon>Secundilactobacillus</taxon>
    </lineage>
</organism>
<reference evidence="2 3" key="1">
    <citation type="journal article" date="2019" name="Appl. Microbiol. Biotechnol.">
        <title>Uncovering carbohydrate metabolism through a genotype-phenotype association study of 56 lactic acid bacteria genomes.</title>
        <authorList>
            <person name="Buron-Moles G."/>
            <person name="Chailyan A."/>
            <person name="Dolejs I."/>
            <person name="Forster J."/>
            <person name="Miks M.H."/>
        </authorList>
    </citation>
    <scope>NUCLEOTIDE SEQUENCE [LARGE SCALE GENOMIC DNA]</scope>
    <source>
        <strain evidence="2 3">ATCC 49373</strain>
    </source>
</reference>
<proteinExistence type="predicted"/>
<evidence type="ECO:0000313" key="3">
    <source>
        <dbReference type="Proteomes" id="UP000294854"/>
    </source>
</evidence>
<dbReference type="Pfam" id="PF13518">
    <property type="entry name" value="HTH_28"/>
    <property type="match status" value="1"/>
</dbReference>
<sequence>EVNPRYWTKSNTGGFTMTKYTKLFKFKVVQDYLTTSLGLKLIARKYQIKSYTTVNKWIRQYQHFGTEGLEVRRPGKVYDRKLQEQVSQSLRTIPEQAVIK</sequence>
<evidence type="ECO:0000313" key="2">
    <source>
        <dbReference type="EMBL" id="TDG73891.1"/>
    </source>
</evidence>